<sequence>MNRNINHLSKLLTSTALPLDEDVGSYPFSTPAFDTQLQFRKY</sequence>
<proteinExistence type="predicted"/>
<dbReference type="KEGG" id="vg:22277780"/>
<protein>
    <submittedName>
        <fullName evidence="1">Uncharacterized protein</fullName>
    </submittedName>
</protein>
<reference evidence="1 2" key="1">
    <citation type="submission" date="2012-06" db="EMBL/GenBank/DDBJ databases">
        <title>Bacteriophage cocktail significantly reduces contamination of lettuce and beef with Escherichia coli O157:H7, but does not protect against recontamination.</title>
        <authorList>
            <person name="Carter C."/>
            <person name="Parks A.R."/>
            <person name="Abuladze T."/>
            <person name="Li M."/>
            <person name="Senecal A."/>
            <person name="Kropinski A."/>
            <person name="Sulakvelidze A."/>
        </authorList>
    </citation>
    <scope>NUCLEOTIDE SEQUENCE [LARGE SCALE GENOMIC DNA]</scope>
</reference>
<accession>I7B671</accession>
<keyword evidence="2" id="KW-1185">Reference proteome</keyword>
<dbReference type="RefSeq" id="YP_009101473.1">
    <property type="nucleotide sequence ID" value="NC_025446.1"/>
</dbReference>
<dbReference type="EMBL" id="JX128257">
    <property type="protein sequence ID" value="AFO10312.1"/>
    <property type="molecule type" value="Genomic_DNA"/>
</dbReference>
<organism evidence="1 2">
    <name type="scientific">Escherichia phage ECML-4</name>
    <dbReference type="NCBI Taxonomy" id="1204523"/>
    <lineage>
        <taxon>Viruses</taxon>
        <taxon>Duplodnaviria</taxon>
        <taxon>Heunggongvirae</taxon>
        <taxon>Uroviricota</taxon>
        <taxon>Caudoviricetes</taxon>
        <taxon>Pantevenvirales</taxon>
        <taxon>Ackermannviridae</taxon>
        <taxon>Cvivirinae</taxon>
        <taxon>Kuttervirus</taxon>
        <taxon>Kuttervirus ECML4</taxon>
    </lineage>
</organism>
<dbReference type="Proteomes" id="UP000002903">
    <property type="component" value="Segment"/>
</dbReference>
<name>I7B671_9CAUD</name>
<evidence type="ECO:0000313" key="1">
    <source>
        <dbReference type="EMBL" id="AFO10312.1"/>
    </source>
</evidence>
<dbReference type="GeneID" id="22277780"/>
<evidence type="ECO:0000313" key="2">
    <source>
        <dbReference type="Proteomes" id="UP000002903"/>
    </source>
</evidence>